<evidence type="ECO:0000313" key="18">
    <source>
        <dbReference type="Proteomes" id="UP000634668"/>
    </source>
</evidence>
<keyword evidence="8" id="KW-0902">Two-component regulatory system</keyword>
<dbReference type="Gene3D" id="1.10.10.60">
    <property type="entry name" value="Homeodomain-like"/>
    <property type="match status" value="1"/>
</dbReference>
<feature type="transmembrane region" description="Helical" evidence="13">
    <location>
        <begin position="777"/>
        <end position="799"/>
    </location>
</feature>
<dbReference type="SUPFAM" id="SSF55874">
    <property type="entry name" value="ATPase domain of HSP90 chaperone/DNA topoisomerase II/histidine kinase"/>
    <property type="match status" value="1"/>
</dbReference>
<dbReference type="InterPro" id="IPR003594">
    <property type="entry name" value="HATPase_dom"/>
</dbReference>
<dbReference type="InterPro" id="IPR036097">
    <property type="entry name" value="HisK_dim/P_sf"/>
</dbReference>
<dbReference type="InterPro" id="IPR011123">
    <property type="entry name" value="Y_Y_Y"/>
</dbReference>
<dbReference type="Gene3D" id="1.10.287.130">
    <property type="match status" value="1"/>
</dbReference>
<reference evidence="17" key="2">
    <citation type="submission" date="2020-09" db="EMBL/GenBank/DDBJ databases">
        <authorList>
            <person name="Sun Q."/>
            <person name="Kim S."/>
        </authorList>
    </citation>
    <scope>NUCLEOTIDE SEQUENCE</scope>
    <source>
        <strain evidence="17">KCTC 12113</strain>
    </source>
</reference>
<dbReference type="RefSeq" id="WP_026813235.1">
    <property type="nucleotide sequence ID" value="NZ_BMWP01000012.1"/>
</dbReference>
<dbReference type="InterPro" id="IPR005467">
    <property type="entry name" value="His_kinase_dom"/>
</dbReference>
<dbReference type="PRINTS" id="PR00344">
    <property type="entry name" value="BCTRLSENSOR"/>
</dbReference>
<evidence type="ECO:0000256" key="12">
    <source>
        <dbReference type="PROSITE-ProRule" id="PRU00169"/>
    </source>
</evidence>
<keyword evidence="13" id="KW-1133">Transmembrane helix</keyword>
<dbReference type="SUPFAM" id="SSF46689">
    <property type="entry name" value="Homeodomain-like"/>
    <property type="match status" value="1"/>
</dbReference>
<name>A0A918IWI2_9FLAO</name>
<evidence type="ECO:0000256" key="2">
    <source>
        <dbReference type="ARBA" id="ARBA00012438"/>
    </source>
</evidence>
<dbReference type="CDD" id="cd00082">
    <property type="entry name" value="HisKA"/>
    <property type="match status" value="1"/>
</dbReference>
<accession>A0A918IWI2</accession>
<keyword evidence="4" id="KW-0808">Transferase</keyword>
<sequence length="1341" mass="151475">MSFGNFILPIVLVVFFLGNKASSQIVNYNTKDGLAFNNVDHISEDDEGLIYISTGEGLNVFDGSQFTLFNLHNTDGFSNKISQTLFLKKGLILIGTRDMGLFLLDKLKNKIVPLVVKKVDFESLIGINSLFLDSNDIVWVGSENGTLFSFPLTDIDSNTSDYELTDAEVLTTLSGAIHTILEVGNTMLIGIEDSKIFRIRKSNHNYIIDDPIEVEGASRITSLAIDKDILFLGTDKGLYKVQNFSLKENKTVYSLTNTWKLDQTEIRSLTPYKNTIWVGTEGQGIYNLSIDGKELEHFQYEQNKRNNLNSDYVLTTFIDSNNNLWIGTWFGGMNVIDLSEKNYSVIYDEENEKNLFSNIIWATALLPDGRVFIGTHGNGLGEHTTGQKNFKSIVNNEAIRSISSLYYDPISKLLLIGTWGNGIKMFDPETHKLVPNIYDLSLLNQDRISSITRGPAGNLWIGSLDNGLFQLQKDKTQLQKIKLPNETATSSTDIKSLKSDNLNNLLWAGSFKNGLFSLKLDENGNIGNIKQYETFATNSDKIYVENLFLHNNGDLWVLCRNGIGIVKPNGVPKRHPLIDGCVVTGIAEDASNNLWVGTRKGIFKLDPEVVTATYTLSQYSCFNVLYNPLDNTILTGTDDGLLKIKPAEPLRLPPFPTLMLSELNVLNQTITPQKEFNGKVILPQNLNYLDTIILPHDSQSFSIDLNALTYTGKKKVRLQHRLNKFEMEWRESTGISNTANYTNVPSGNYELEVRVGHEHLGWNPQSRKLTIIKLKPWWTSPLAYLAYALLLLLILYIILKEVKARIRINQALKIEKIKQEGIHELYQQKLSIFTNVSHDLRTPLTLIMGPLEEMLSSSEINQKFHKKLLRMHKNGQMLLNLVNQILNFRQAESNMMDLELEQIDLNAFVENTCSQFQELAETNKLDFEVCCPEEKLILVADSIKLESILINLISNAIKFTPKYGEVSVHVYNDDDYISISVLDTGIGIPKDDLESIFSQFYRSRNSEDLQGNGIGTTLVKKYTEIHNGKIEVHSVENEGTEFIVHFPIIRECSNYPHHIIQTNPEFSTENSPKNDTSSVNSKDYSVLIIDDSEDIREYLKEILEDEYKVYTADNGKEGLSIIQNKMPDLVITDIMMKGITGTEVCSQIKSNVNTSHIPVILLTAKTSMNSKIEGFEKGADAYIEKPFNSKLLLTRVKKIIEKKESIRKKMLESDTLLGEAQPQSVDERFIEKIIGLIESNISDSEFSVQSLIENMDMSQDQLYRKIKALTGLSINHFIRLVRLKKAARLLASGDYTVSEVLFKVGFNNPSYFTRCFKAEFGVLPRDYCPTTAPTMAKKDLN</sequence>
<dbReference type="SMART" id="SM00388">
    <property type="entry name" value="HisKA"/>
    <property type="match status" value="1"/>
</dbReference>
<keyword evidence="10" id="KW-0238">DNA-binding</keyword>
<dbReference type="GO" id="GO:0003700">
    <property type="term" value="F:DNA-binding transcription factor activity"/>
    <property type="evidence" value="ECO:0007669"/>
    <property type="project" value="InterPro"/>
</dbReference>
<dbReference type="InterPro" id="IPR003661">
    <property type="entry name" value="HisK_dim/P_dom"/>
</dbReference>
<evidence type="ECO:0000256" key="11">
    <source>
        <dbReference type="ARBA" id="ARBA00023163"/>
    </source>
</evidence>
<dbReference type="PROSITE" id="PS00041">
    <property type="entry name" value="HTH_ARAC_FAMILY_1"/>
    <property type="match status" value="1"/>
</dbReference>
<feature type="domain" description="HTH araC/xylS-type" evidence="14">
    <location>
        <begin position="1231"/>
        <end position="1330"/>
    </location>
</feature>
<gene>
    <name evidence="17" type="ORF">GCM10007383_20690</name>
</gene>
<keyword evidence="7" id="KW-0067">ATP-binding</keyword>
<evidence type="ECO:0000256" key="9">
    <source>
        <dbReference type="ARBA" id="ARBA00023015"/>
    </source>
</evidence>
<comment type="caution">
    <text evidence="17">The sequence shown here is derived from an EMBL/GenBank/DDBJ whole genome shotgun (WGS) entry which is preliminary data.</text>
</comment>
<keyword evidence="3 12" id="KW-0597">Phosphoprotein</keyword>
<evidence type="ECO:0000256" key="1">
    <source>
        <dbReference type="ARBA" id="ARBA00000085"/>
    </source>
</evidence>
<comment type="catalytic activity">
    <reaction evidence="1">
        <text>ATP + protein L-histidine = ADP + protein N-phospho-L-histidine.</text>
        <dbReference type="EC" id="2.7.13.3"/>
    </reaction>
</comment>
<dbReference type="Pfam" id="PF00072">
    <property type="entry name" value="Response_reg"/>
    <property type="match status" value="1"/>
</dbReference>
<dbReference type="InterPro" id="IPR011110">
    <property type="entry name" value="Reg_prop"/>
</dbReference>
<dbReference type="InterPro" id="IPR001789">
    <property type="entry name" value="Sig_transdc_resp-reg_receiver"/>
</dbReference>
<dbReference type="SMART" id="SM00448">
    <property type="entry name" value="REC"/>
    <property type="match status" value="1"/>
</dbReference>
<dbReference type="SMART" id="SM00342">
    <property type="entry name" value="HTH_ARAC"/>
    <property type="match status" value="1"/>
</dbReference>
<dbReference type="Pfam" id="PF07494">
    <property type="entry name" value="Reg_prop"/>
    <property type="match status" value="2"/>
</dbReference>
<evidence type="ECO:0000259" key="15">
    <source>
        <dbReference type="PROSITE" id="PS50109"/>
    </source>
</evidence>
<organism evidence="17 18">
    <name type="scientific">Arenibacter certesii</name>
    <dbReference type="NCBI Taxonomy" id="228955"/>
    <lineage>
        <taxon>Bacteria</taxon>
        <taxon>Pseudomonadati</taxon>
        <taxon>Bacteroidota</taxon>
        <taxon>Flavobacteriia</taxon>
        <taxon>Flavobacteriales</taxon>
        <taxon>Flavobacteriaceae</taxon>
        <taxon>Arenibacter</taxon>
    </lineage>
</organism>
<dbReference type="Gene3D" id="2.60.40.10">
    <property type="entry name" value="Immunoglobulins"/>
    <property type="match status" value="1"/>
</dbReference>
<dbReference type="InterPro" id="IPR036890">
    <property type="entry name" value="HATPase_C_sf"/>
</dbReference>
<dbReference type="FunFam" id="1.10.287.130:FF:000045">
    <property type="entry name" value="Two-component system sensor histidine kinase/response regulator"/>
    <property type="match status" value="1"/>
</dbReference>
<dbReference type="PANTHER" id="PTHR43547">
    <property type="entry name" value="TWO-COMPONENT HISTIDINE KINASE"/>
    <property type="match status" value="1"/>
</dbReference>
<dbReference type="FunFam" id="3.30.565.10:FF:000037">
    <property type="entry name" value="Hybrid sensor histidine kinase/response regulator"/>
    <property type="match status" value="1"/>
</dbReference>
<dbReference type="GO" id="GO:0043565">
    <property type="term" value="F:sequence-specific DNA binding"/>
    <property type="evidence" value="ECO:0007669"/>
    <property type="project" value="InterPro"/>
</dbReference>
<dbReference type="Proteomes" id="UP000634668">
    <property type="component" value="Unassembled WGS sequence"/>
</dbReference>
<evidence type="ECO:0000256" key="3">
    <source>
        <dbReference type="ARBA" id="ARBA00022553"/>
    </source>
</evidence>
<dbReference type="EMBL" id="BMWP01000012">
    <property type="protein sequence ID" value="GGW35551.1"/>
    <property type="molecule type" value="Genomic_DNA"/>
</dbReference>
<dbReference type="SMART" id="SM00387">
    <property type="entry name" value="HATPase_c"/>
    <property type="match status" value="1"/>
</dbReference>
<dbReference type="CDD" id="cd17574">
    <property type="entry name" value="REC_OmpR"/>
    <property type="match status" value="1"/>
</dbReference>
<evidence type="ECO:0000259" key="16">
    <source>
        <dbReference type="PROSITE" id="PS50110"/>
    </source>
</evidence>
<keyword evidence="13" id="KW-0812">Transmembrane</keyword>
<evidence type="ECO:0000256" key="7">
    <source>
        <dbReference type="ARBA" id="ARBA00022840"/>
    </source>
</evidence>
<dbReference type="PROSITE" id="PS50109">
    <property type="entry name" value="HIS_KIN"/>
    <property type="match status" value="1"/>
</dbReference>
<dbReference type="SUPFAM" id="SSF63829">
    <property type="entry name" value="Calcium-dependent phosphotriesterase"/>
    <property type="match status" value="3"/>
</dbReference>
<feature type="domain" description="Histidine kinase" evidence="15">
    <location>
        <begin position="835"/>
        <end position="1050"/>
    </location>
</feature>
<reference evidence="17" key="1">
    <citation type="journal article" date="2014" name="Int. J. Syst. Evol. Microbiol.">
        <title>Complete genome sequence of Corynebacterium casei LMG S-19264T (=DSM 44701T), isolated from a smear-ripened cheese.</title>
        <authorList>
            <consortium name="US DOE Joint Genome Institute (JGI-PGF)"/>
            <person name="Walter F."/>
            <person name="Albersmeier A."/>
            <person name="Kalinowski J."/>
            <person name="Ruckert C."/>
        </authorList>
    </citation>
    <scope>NUCLEOTIDE SEQUENCE</scope>
    <source>
        <strain evidence="17">KCTC 12113</strain>
    </source>
</reference>
<keyword evidence="11" id="KW-0804">Transcription</keyword>
<evidence type="ECO:0000256" key="10">
    <source>
        <dbReference type="ARBA" id="ARBA00023125"/>
    </source>
</evidence>
<evidence type="ECO:0000256" key="5">
    <source>
        <dbReference type="ARBA" id="ARBA00022741"/>
    </source>
</evidence>
<dbReference type="Gene3D" id="3.30.565.10">
    <property type="entry name" value="Histidine kinase-like ATPase, C-terminal domain"/>
    <property type="match status" value="1"/>
</dbReference>
<dbReference type="Pfam" id="PF00512">
    <property type="entry name" value="HisKA"/>
    <property type="match status" value="1"/>
</dbReference>
<keyword evidence="5" id="KW-0547">Nucleotide-binding</keyword>
<evidence type="ECO:0000256" key="8">
    <source>
        <dbReference type="ARBA" id="ARBA00023012"/>
    </source>
</evidence>
<evidence type="ECO:0000259" key="14">
    <source>
        <dbReference type="PROSITE" id="PS01124"/>
    </source>
</evidence>
<dbReference type="InterPro" id="IPR015943">
    <property type="entry name" value="WD40/YVTN_repeat-like_dom_sf"/>
</dbReference>
<proteinExistence type="predicted"/>
<dbReference type="InterPro" id="IPR004358">
    <property type="entry name" value="Sig_transdc_His_kin-like_C"/>
</dbReference>
<dbReference type="InterPro" id="IPR011006">
    <property type="entry name" value="CheY-like_superfamily"/>
</dbReference>
<dbReference type="InterPro" id="IPR009057">
    <property type="entry name" value="Homeodomain-like_sf"/>
</dbReference>
<feature type="modified residue" description="4-aspartylphosphate" evidence="12">
    <location>
        <position position="1133"/>
    </location>
</feature>
<protein>
    <recommendedName>
        <fullName evidence="2">histidine kinase</fullName>
        <ecNumber evidence="2">2.7.13.3</ecNumber>
    </recommendedName>
</protein>
<dbReference type="InterPro" id="IPR018062">
    <property type="entry name" value="HTH_AraC-typ_CS"/>
</dbReference>
<dbReference type="SUPFAM" id="SSF52172">
    <property type="entry name" value="CheY-like"/>
    <property type="match status" value="1"/>
</dbReference>
<dbReference type="PROSITE" id="PS50110">
    <property type="entry name" value="RESPONSE_REGULATORY"/>
    <property type="match status" value="1"/>
</dbReference>
<evidence type="ECO:0000256" key="13">
    <source>
        <dbReference type="SAM" id="Phobius"/>
    </source>
</evidence>
<keyword evidence="13" id="KW-0472">Membrane</keyword>
<dbReference type="SUPFAM" id="SSF47384">
    <property type="entry name" value="Homodimeric domain of signal transducing histidine kinase"/>
    <property type="match status" value="1"/>
</dbReference>
<feature type="domain" description="Response regulatory" evidence="16">
    <location>
        <begin position="1085"/>
        <end position="1200"/>
    </location>
</feature>
<keyword evidence="18" id="KW-1185">Reference proteome</keyword>
<dbReference type="CDD" id="cd00075">
    <property type="entry name" value="HATPase"/>
    <property type="match status" value="1"/>
</dbReference>
<dbReference type="GO" id="GO:0000155">
    <property type="term" value="F:phosphorelay sensor kinase activity"/>
    <property type="evidence" value="ECO:0007669"/>
    <property type="project" value="InterPro"/>
</dbReference>
<dbReference type="PANTHER" id="PTHR43547:SF2">
    <property type="entry name" value="HYBRID SIGNAL TRANSDUCTION HISTIDINE KINASE C"/>
    <property type="match status" value="1"/>
</dbReference>
<keyword evidence="6 17" id="KW-0418">Kinase</keyword>
<evidence type="ECO:0000256" key="6">
    <source>
        <dbReference type="ARBA" id="ARBA00022777"/>
    </source>
</evidence>
<dbReference type="Pfam" id="PF12833">
    <property type="entry name" value="HTH_18"/>
    <property type="match status" value="1"/>
</dbReference>
<evidence type="ECO:0000256" key="4">
    <source>
        <dbReference type="ARBA" id="ARBA00022679"/>
    </source>
</evidence>
<dbReference type="EC" id="2.7.13.3" evidence="2"/>
<dbReference type="PROSITE" id="PS01124">
    <property type="entry name" value="HTH_ARAC_FAMILY_2"/>
    <property type="match status" value="1"/>
</dbReference>
<dbReference type="Pfam" id="PF07495">
    <property type="entry name" value="Y_Y_Y"/>
    <property type="match status" value="1"/>
</dbReference>
<keyword evidence="9" id="KW-0805">Transcription regulation</keyword>
<dbReference type="Gene3D" id="3.40.50.2300">
    <property type="match status" value="1"/>
</dbReference>
<dbReference type="GO" id="GO:0005524">
    <property type="term" value="F:ATP binding"/>
    <property type="evidence" value="ECO:0007669"/>
    <property type="project" value="UniProtKB-KW"/>
</dbReference>
<dbReference type="InterPro" id="IPR013783">
    <property type="entry name" value="Ig-like_fold"/>
</dbReference>
<dbReference type="Gene3D" id="2.130.10.10">
    <property type="entry name" value="YVTN repeat-like/Quinoprotein amine dehydrogenase"/>
    <property type="match status" value="2"/>
</dbReference>
<dbReference type="Pfam" id="PF02518">
    <property type="entry name" value="HATPase_c"/>
    <property type="match status" value="1"/>
</dbReference>
<evidence type="ECO:0000313" key="17">
    <source>
        <dbReference type="EMBL" id="GGW35551.1"/>
    </source>
</evidence>
<dbReference type="InterPro" id="IPR018060">
    <property type="entry name" value="HTH_AraC"/>
</dbReference>